<evidence type="ECO:0000313" key="2">
    <source>
        <dbReference type="EMBL" id="QNN63162.1"/>
    </source>
</evidence>
<organism evidence="2 3">
    <name type="scientific">Leucobacter denitrificans</name>
    <dbReference type="NCBI Taxonomy" id="683042"/>
    <lineage>
        <taxon>Bacteria</taxon>
        <taxon>Bacillati</taxon>
        <taxon>Actinomycetota</taxon>
        <taxon>Actinomycetes</taxon>
        <taxon>Micrococcales</taxon>
        <taxon>Microbacteriaceae</taxon>
        <taxon>Leucobacter</taxon>
    </lineage>
</organism>
<feature type="transmembrane region" description="Helical" evidence="1">
    <location>
        <begin position="42"/>
        <end position="61"/>
    </location>
</feature>
<gene>
    <name evidence="2" type="ORF">H9L06_01995</name>
</gene>
<dbReference type="Pfam" id="PF11292">
    <property type="entry name" value="DUF3093"/>
    <property type="match status" value="1"/>
</dbReference>
<dbReference type="AlphaFoldDB" id="A0A7G9S5N7"/>
<accession>A0A7G9S5N7</accession>
<name>A0A7G9S5N7_9MICO</name>
<sequence>MTAETSNAHYRERLVPGFGFFVAWLLVIPAVALIMMPINAQAAIPTAIAMYVVIAIIFFALSPIIEVSEGQLQAGRAVIPVEFIGKIEPLGSELLRKSIGQDADARNYLLVRGWIHMGLKLEIADENDPTPYWIITSRKPLALAEAIRPKG</sequence>
<dbReference type="RefSeq" id="WP_187555629.1">
    <property type="nucleotide sequence ID" value="NZ_CP060716.1"/>
</dbReference>
<protein>
    <submittedName>
        <fullName evidence="2">DUF3093 domain-containing protein</fullName>
    </submittedName>
</protein>
<keyword evidence="3" id="KW-1185">Reference proteome</keyword>
<keyword evidence="1" id="KW-1133">Transmembrane helix</keyword>
<feature type="transmembrane region" description="Helical" evidence="1">
    <location>
        <begin position="14"/>
        <end position="36"/>
    </location>
</feature>
<dbReference type="KEGG" id="ldn:H9L06_01995"/>
<keyword evidence="1" id="KW-0472">Membrane</keyword>
<evidence type="ECO:0000313" key="3">
    <source>
        <dbReference type="Proteomes" id="UP000515934"/>
    </source>
</evidence>
<reference evidence="2 3" key="1">
    <citation type="submission" date="2020-08" db="EMBL/GenBank/DDBJ databases">
        <title>Genome sequence of Leucobacter denitrificans KACC 14055T.</title>
        <authorList>
            <person name="Hyun D.-W."/>
            <person name="Bae J.-W."/>
        </authorList>
    </citation>
    <scope>NUCLEOTIDE SEQUENCE [LARGE SCALE GENOMIC DNA]</scope>
    <source>
        <strain evidence="2 3">KACC 14055</strain>
    </source>
</reference>
<dbReference type="Proteomes" id="UP000515934">
    <property type="component" value="Chromosome"/>
</dbReference>
<dbReference type="InterPro" id="IPR021443">
    <property type="entry name" value="DUF3093"/>
</dbReference>
<keyword evidence="1" id="KW-0812">Transmembrane</keyword>
<evidence type="ECO:0000256" key="1">
    <source>
        <dbReference type="SAM" id="Phobius"/>
    </source>
</evidence>
<dbReference type="EMBL" id="CP060716">
    <property type="protein sequence ID" value="QNN63162.1"/>
    <property type="molecule type" value="Genomic_DNA"/>
</dbReference>
<proteinExistence type="predicted"/>